<evidence type="ECO:0000313" key="2">
    <source>
        <dbReference type="Proteomes" id="UP000507470"/>
    </source>
</evidence>
<dbReference type="Proteomes" id="UP000507470">
    <property type="component" value="Unassembled WGS sequence"/>
</dbReference>
<dbReference type="EMBL" id="CACVKT020005786">
    <property type="protein sequence ID" value="CAC5397962.1"/>
    <property type="molecule type" value="Genomic_DNA"/>
</dbReference>
<reference evidence="1 2" key="1">
    <citation type="submission" date="2020-06" db="EMBL/GenBank/DDBJ databases">
        <authorList>
            <person name="Li R."/>
            <person name="Bekaert M."/>
        </authorList>
    </citation>
    <scope>NUCLEOTIDE SEQUENCE [LARGE SCALE GENOMIC DNA]</scope>
    <source>
        <strain evidence="2">wild</strain>
    </source>
</reference>
<dbReference type="AlphaFoldDB" id="A0A6J8CSX9"/>
<protein>
    <submittedName>
        <fullName evidence="1">Uncharacterized protein</fullName>
    </submittedName>
</protein>
<name>A0A6J8CSX9_MYTCO</name>
<organism evidence="1 2">
    <name type="scientific">Mytilus coruscus</name>
    <name type="common">Sea mussel</name>
    <dbReference type="NCBI Taxonomy" id="42192"/>
    <lineage>
        <taxon>Eukaryota</taxon>
        <taxon>Metazoa</taxon>
        <taxon>Spiralia</taxon>
        <taxon>Lophotrochozoa</taxon>
        <taxon>Mollusca</taxon>
        <taxon>Bivalvia</taxon>
        <taxon>Autobranchia</taxon>
        <taxon>Pteriomorphia</taxon>
        <taxon>Mytilida</taxon>
        <taxon>Mytiloidea</taxon>
        <taxon>Mytilidae</taxon>
        <taxon>Mytilinae</taxon>
        <taxon>Mytilus</taxon>
    </lineage>
</organism>
<keyword evidence="2" id="KW-1185">Reference proteome</keyword>
<proteinExistence type="predicted"/>
<gene>
    <name evidence="1" type="ORF">MCOR_32365</name>
</gene>
<sequence>MWKYKRPASEHLPQTVLNNSTEQRLQEQTEAKDETEVYVSLTKEENAMAKIALLKKLKTEDEKPFYYYTGLPICVYADVLLRPETYRQIITTCVILQNLIRQRYPATDKNLMDLEDQNQNVIPGALRSFSGCLPLEGKEHWNPGWEANQNIHVSLLYLKGLFGDIAGQDAPVIIPMMR</sequence>
<accession>A0A6J8CSX9</accession>
<evidence type="ECO:0000313" key="1">
    <source>
        <dbReference type="EMBL" id="CAC5397962.1"/>
    </source>
</evidence>